<keyword evidence="2 9" id="KW-0699">rRNA-binding</keyword>
<dbReference type="InterPro" id="IPR004087">
    <property type="entry name" value="KH_dom"/>
</dbReference>
<dbReference type="Pfam" id="PF00189">
    <property type="entry name" value="Ribosomal_S3_C"/>
    <property type="match status" value="1"/>
</dbReference>
<evidence type="ECO:0000256" key="4">
    <source>
        <dbReference type="ARBA" id="ARBA00022980"/>
    </source>
</evidence>
<comment type="similarity">
    <text evidence="1 9 10">Belongs to the universal ribosomal protein uS3 family.</text>
</comment>
<dbReference type="Gene3D" id="3.30.300.20">
    <property type="match status" value="1"/>
</dbReference>
<dbReference type="InterPro" id="IPR005704">
    <property type="entry name" value="Ribosomal_uS3_bac-typ"/>
</dbReference>
<organism evidence="12 13">
    <name type="scientific">Terrihalobacillus insolitus</name>
    <dbReference type="NCBI Taxonomy" id="2950438"/>
    <lineage>
        <taxon>Bacteria</taxon>
        <taxon>Bacillati</taxon>
        <taxon>Bacillota</taxon>
        <taxon>Bacilli</taxon>
        <taxon>Bacillales</taxon>
        <taxon>Bacillaceae</taxon>
        <taxon>Terrihalobacillus</taxon>
    </lineage>
</organism>
<keyword evidence="5 9" id="KW-0687">Ribonucleoprotein</keyword>
<dbReference type="GO" id="GO:0019843">
    <property type="term" value="F:rRNA binding"/>
    <property type="evidence" value="ECO:0007669"/>
    <property type="project" value="UniProtKB-UniRule"/>
</dbReference>
<evidence type="ECO:0000256" key="8">
    <source>
        <dbReference type="ARBA" id="ARBA00063096"/>
    </source>
</evidence>
<name>A0A9X3WY99_9BACI</name>
<evidence type="ECO:0000313" key="13">
    <source>
        <dbReference type="Proteomes" id="UP001145050"/>
    </source>
</evidence>
<keyword evidence="3 9" id="KW-0694">RNA-binding</keyword>
<dbReference type="HAMAP" id="MF_01309_B">
    <property type="entry name" value="Ribosomal_uS3_B"/>
    <property type="match status" value="1"/>
</dbReference>
<evidence type="ECO:0000313" key="12">
    <source>
        <dbReference type="EMBL" id="MDC3425524.1"/>
    </source>
</evidence>
<evidence type="ECO:0000256" key="2">
    <source>
        <dbReference type="ARBA" id="ARBA00022730"/>
    </source>
</evidence>
<evidence type="ECO:0000256" key="10">
    <source>
        <dbReference type="RuleBase" id="RU003624"/>
    </source>
</evidence>
<dbReference type="GO" id="GO:0022627">
    <property type="term" value="C:cytosolic small ribosomal subunit"/>
    <property type="evidence" value="ECO:0007669"/>
    <property type="project" value="TreeGrafter"/>
</dbReference>
<evidence type="ECO:0000256" key="9">
    <source>
        <dbReference type="HAMAP-Rule" id="MF_01309"/>
    </source>
</evidence>
<comment type="subunit">
    <text evidence="8 9">Part of the 30S ribosomal subunit. Forms a tight complex with proteins S10 and S14.</text>
</comment>
<feature type="domain" description="KH type-2" evidence="11">
    <location>
        <begin position="38"/>
        <end position="106"/>
    </location>
</feature>
<reference evidence="12" key="1">
    <citation type="submission" date="2022-06" db="EMBL/GenBank/DDBJ databases">
        <title>Aquibacillus sp. a new bacterium isolated from soil saline samples.</title>
        <authorList>
            <person name="Galisteo C."/>
            <person name="De La Haba R."/>
            <person name="Sanchez-Porro C."/>
            <person name="Ventosa A."/>
        </authorList>
    </citation>
    <scope>NUCLEOTIDE SEQUENCE</scope>
    <source>
        <strain evidence="12">3ASR75-11</strain>
    </source>
</reference>
<dbReference type="InterPro" id="IPR036419">
    <property type="entry name" value="Ribosomal_S3_C_sf"/>
</dbReference>
<dbReference type="FunFam" id="3.30.300.20:FF:000001">
    <property type="entry name" value="30S ribosomal protein S3"/>
    <property type="match status" value="1"/>
</dbReference>
<dbReference type="InterPro" id="IPR057258">
    <property type="entry name" value="Ribosomal_uS3"/>
</dbReference>
<comment type="caution">
    <text evidence="12">The sequence shown here is derived from an EMBL/GenBank/DDBJ whole genome shotgun (WGS) entry which is preliminary data.</text>
</comment>
<dbReference type="AlphaFoldDB" id="A0A9X3WY99"/>
<dbReference type="PROSITE" id="PS00548">
    <property type="entry name" value="RIBOSOMAL_S3"/>
    <property type="match status" value="1"/>
</dbReference>
<keyword evidence="4 9" id="KW-0689">Ribosomal protein</keyword>
<dbReference type="Pfam" id="PF07650">
    <property type="entry name" value="KH_2"/>
    <property type="match status" value="1"/>
</dbReference>
<dbReference type="InterPro" id="IPR001351">
    <property type="entry name" value="Ribosomal_uS3_C"/>
</dbReference>
<keyword evidence="13" id="KW-1185">Reference proteome</keyword>
<dbReference type="Gene3D" id="3.30.1140.32">
    <property type="entry name" value="Ribosomal protein S3, C-terminal domain"/>
    <property type="match status" value="1"/>
</dbReference>
<dbReference type="NCBIfam" id="TIGR01009">
    <property type="entry name" value="rpsC_bact"/>
    <property type="match status" value="1"/>
</dbReference>
<comment type="function">
    <text evidence="6 9">Binds the lower part of the 30S subunit head. Binds mRNA in the 70S ribosome, positioning it for translation.</text>
</comment>
<sequence>MGQKVNPVGLRVGVIRDWESKWYAGKDYAELLHEDIKVREYIEQRLKDAAVSSVEIERAANRVNISISTAKPGMVIGKGGSEVEALRKSLNALTGKRVHINIVEVKKADLNAKLVAENIARQLENRISFRRAQKQTIQRAMRAGAKGIRTQVSGRLGGADIARAEHYSEGTVPLHTLRADIDYGTAEADTTYGKLGVKVWIYRGEVLPTKNNK</sequence>
<dbReference type="PROSITE" id="PS50823">
    <property type="entry name" value="KH_TYPE_2"/>
    <property type="match status" value="1"/>
</dbReference>
<dbReference type="FunFam" id="3.30.1140.32:FF:000001">
    <property type="entry name" value="30S ribosomal protein S3"/>
    <property type="match status" value="1"/>
</dbReference>
<dbReference type="InterPro" id="IPR004044">
    <property type="entry name" value="KH_dom_type_2"/>
</dbReference>
<evidence type="ECO:0000256" key="5">
    <source>
        <dbReference type="ARBA" id="ARBA00023274"/>
    </source>
</evidence>
<dbReference type="CDD" id="cd02412">
    <property type="entry name" value="KH-II_30S_S3"/>
    <property type="match status" value="1"/>
</dbReference>
<dbReference type="RefSeq" id="WP_272437338.1">
    <property type="nucleotide sequence ID" value="NZ_JAMQKB010000016.1"/>
</dbReference>
<gene>
    <name evidence="9 12" type="primary">rpsC</name>
    <name evidence="12" type="ORF">NC797_13540</name>
</gene>
<evidence type="ECO:0000256" key="6">
    <source>
        <dbReference type="ARBA" id="ARBA00024998"/>
    </source>
</evidence>
<dbReference type="InterPro" id="IPR015946">
    <property type="entry name" value="KH_dom-like_a/b"/>
</dbReference>
<dbReference type="SMART" id="SM00322">
    <property type="entry name" value="KH"/>
    <property type="match status" value="1"/>
</dbReference>
<dbReference type="Proteomes" id="UP001145050">
    <property type="component" value="Unassembled WGS sequence"/>
</dbReference>
<accession>A0A9X3WY99</accession>
<dbReference type="EMBL" id="JAMQKB010000016">
    <property type="protein sequence ID" value="MDC3425524.1"/>
    <property type="molecule type" value="Genomic_DNA"/>
</dbReference>
<dbReference type="SUPFAM" id="SSF54821">
    <property type="entry name" value="Ribosomal protein S3 C-terminal domain"/>
    <property type="match status" value="1"/>
</dbReference>
<dbReference type="PANTHER" id="PTHR11760">
    <property type="entry name" value="30S/40S RIBOSOMAL PROTEIN S3"/>
    <property type="match status" value="1"/>
</dbReference>
<dbReference type="SUPFAM" id="SSF54814">
    <property type="entry name" value="Prokaryotic type KH domain (KH-domain type II)"/>
    <property type="match status" value="1"/>
</dbReference>
<protein>
    <recommendedName>
        <fullName evidence="7 9">Small ribosomal subunit protein uS3</fullName>
    </recommendedName>
</protein>
<evidence type="ECO:0000256" key="7">
    <source>
        <dbReference type="ARBA" id="ARBA00035257"/>
    </source>
</evidence>
<dbReference type="GO" id="GO:0003735">
    <property type="term" value="F:structural constituent of ribosome"/>
    <property type="evidence" value="ECO:0007669"/>
    <property type="project" value="InterPro"/>
</dbReference>
<dbReference type="InterPro" id="IPR009019">
    <property type="entry name" value="KH_sf_prok-type"/>
</dbReference>
<dbReference type="GO" id="GO:0006412">
    <property type="term" value="P:translation"/>
    <property type="evidence" value="ECO:0007669"/>
    <property type="project" value="UniProtKB-UniRule"/>
</dbReference>
<dbReference type="PANTHER" id="PTHR11760:SF19">
    <property type="entry name" value="SMALL RIBOSOMAL SUBUNIT PROTEIN US3C"/>
    <property type="match status" value="1"/>
</dbReference>
<dbReference type="PROSITE" id="PS50084">
    <property type="entry name" value="KH_TYPE_1"/>
    <property type="match status" value="1"/>
</dbReference>
<dbReference type="GO" id="GO:0003729">
    <property type="term" value="F:mRNA binding"/>
    <property type="evidence" value="ECO:0007669"/>
    <property type="project" value="UniProtKB-UniRule"/>
</dbReference>
<proteinExistence type="inferred from homology"/>
<evidence type="ECO:0000259" key="11">
    <source>
        <dbReference type="PROSITE" id="PS50823"/>
    </source>
</evidence>
<evidence type="ECO:0000256" key="3">
    <source>
        <dbReference type="ARBA" id="ARBA00022884"/>
    </source>
</evidence>
<dbReference type="InterPro" id="IPR018280">
    <property type="entry name" value="Ribosomal_uS3_CS"/>
</dbReference>
<evidence type="ECO:0000256" key="1">
    <source>
        <dbReference type="ARBA" id="ARBA00010761"/>
    </source>
</evidence>